<dbReference type="PROSITE" id="PS00595">
    <property type="entry name" value="AA_TRANSFER_CLASS_5"/>
    <property type="match status" value="1"/>
</dbReference>
<comment type="similarity">
    <text evidence="2">Belongs to the class-V pyridoxal-phosphate-dependent aminotransferase family. NifS/IscS subfamily.</text>
</comment>
<dbReference type="Gene3D" id="1.10.260.50">
    <property type="match status" value="1"/>
</dbReference>
<evidence type="ECO:0000256" key="9">
    <source>
        <dbReference type="RuleBase" id="RU004504"/>
    </source>
</evidence>
<evidence type="ECO:0000256" key="8">
    <source>
        <dbReference type="ARBA" id="ARBA00023014"/>
    </source>
</evidence>
<evidence type="ECO:0000313" key="12">
    <source>
        <dbReference type="Proteomes" id="UP000070089"/>
    </source>
</evidence>
<dbReference type="Gene3D" id="3.40.640.10">
    <property type="entry name" value="Type I PLP-dependent aspartate aminotransferase-like (Major domain)"/>
    <property type="match status" value="1"/>
</dbReference>
<feature type="domain" description="Aminotransferase class V" evidence="10">
    <location>
        <begin position="2"/>
        <end position="297"/>
    </location>
</feature>
<dbReference type="AlphaFoldDB" id="A0A132P0M1"/>
<evidence type="ECO:0000256" key="4">
    <source>
        <dbReference type="ARBA" id="ARBA00022679"/>
    </source>
</evidence>
<dbReference type="Proteomes" id="UP000070089">
    <property type="component" value="Unassembled WGS sequence"/>
</dbReference>
<dbReference type="SUPFAM" id="SSF53383">
    <property type="entry name" value="PLP-dependent transferases"/>
    <property type="match status" value="1"/>
</dbReference>
<dbReference type="GO" id="GO:0051536">
    <property type="term" value="F:iron-sulfur cluster binding"/>
    <property type="evidence" value="ECO:0007669"/>
    <property type="project" value="UniProtKB-KW"/>
</dbReference>
<name>A0A132P0M1_GIAIN</name>
<keyword evidence="11" id="KW-0456">Lyase</keyword>
<evidence type="ECO:0000256" key="3">
    <source>
        <dbReference type="ARBA" id="ARBA00012239"/>
    </source>
</evidence>
<accession>A0A132P0M1</accession>
<organism evidence="11 12">
    <name type="scientific">Giardia duodenalis assemblage B</name>
    <dbReference type="NCBI Taxonomy" id="1394984"/>
    <lineage>
        <taxon>Eukaryota</taxon>
        <taxon>Metamonada</taxon>
        <taxon>Diplomonadida</taxon>
        <taxon>Hexamitidae</taxon>
        <taxon>Giardiinae</taxon>
        <taxon>Giardia</taxon>
    </lineage>
</organism>
<dbReference type="Pfam" id="PF00266">
    <property type="entry name" value="Aminotran_5"/>
    <property type="match status" value="1"/>
</dbReference>
<dbReference type="PANTHER" id="PTHR11601:SF34">
    <property type="entry name" value="CYSTEINE DESULFURASE"/>
    <property type="match status" value="1"/>
</dbReference>
<evidence type="ECO:0000256" key="6">
    <source>
        <dbReference type="ARBA" id="ARBA00022898"/>
    </source>
</evidence>
<evidence type="ECO:0000256" key="1">
    <source>
        <dbReference type="ARBA" id="ARBA00001933"/>
    </source>
</evidence>
<gene>
    <name evidence="11" type="ORF">QR46_0023</name>
</gene>
<dbReference type="GO" id="GO:0005739">
    <property type="term" value="C:mitochondrion"/>
    <property type="evidence" value="ECO:0007669"/>
    <property type="project" value="TreeGrafter"/>
</dbReference>
<proteinExistence type="inferred from homology"/>
<evidence type="ECO:0000256" key="7">
    <source>
        <dbReference type="ARBA" id="ARBA00023004"/>
    </source>
</evidence>
<evidence type="ECO:0000256" key="2">
    <source>
        <dbReference type="ARBA" id="ARBA00006490"/>
    </source>
</evidence>
<keyword evidence="5" id="KW-0479">Metal-binding</keyword>
<evidence type="ECO:0000313" key="11">
    <source>
        <dbReference type="EMBL" id="KWX15885.1"/>
    </source>
</evidence>
<dbReference type="InterPro" id="IPR015421">
    <property type="entry name" value="PyrdxlP-dep_Trfase_major"/>
</dbReference>
<dbReference type="InterPro" id="IPR015424">
    <property type="entry name" value="PyrdxlP-dep_Trfase"/>
</dbReference>
<keyword evidence="7" id="KW-0408">Iron</keyword>
<dbReference type="PIRSF" id="PIRSF005572">
    <property type="entry name" value="NifS"/>
    <property type="match status" value="1"/>
</dbReference>
<dbReference type="OrthoDB" id="10250117at2759"/>
<dbReference type="FunFam" id="3.40.640.10:FF:000003">
    <property type="entry name" value="Cysteine desulfurase IscS"/>
    <property type="match status" value="1"/>
</dbReference>
<dbReference type="GO" id="GO:0046872">
    <property type="term" value="F:metal ion binding"/>
    <property type="evidence" value="ECO:0007669"/>
    <property type="project" value="UniProtKB-KW"/>
</dbReference>
<comment type="cofactor">
    <cofactor evidence="1 9">
        <name>pyridoxal 5'-phosphate</name>
        <dbReference type="ChEBI" id="CHEBI:597326"/>
    </cofactor>
</comment>
<comment type="caution">
    <text evidence="11">The sequence shown here is derived from an EMBL/GenBank/DDBJ whole genome shotgun (WGS) entry which is preliminary data.</text>
</comment>
<dbReference type="Gene3D" id="3.90.1150.10">
    <property type="entry name" value="Aspartate Aminotransferase, domain 1"/>
    <property type="match status" value="1"/>
</dbReference>
<dbReference type="PANTHER" id="PTHR11601">
    <property type="entry name" value="CYSTEINE DESULFURYLASE FAMILY MEMBER"/>
    <property type="match status" value="1"/>
</dbReference>
<dbReference type="GO" id="GO:0005829">
    <property type="term" value="C:cytosol"/>
    <property type="evidence" value="ECO:0007669"/>
    <property type="project" value="TreeGrafter"/>
</dbReference>
<dbReference type="InterPro" id="IPR020578">
    <property type="entry name" value="Aminotrans_V_PyrdxlP_BS"/>
</dbReference>
<keyword evidence="8" id="KW-0411">Iron-sulfur</keyword>
<reference evidence="11 12" key="1">
    <citation type="journal article" date="2015" name="Mol. Biochem. Parasitol.">
        <title>Identification of polymorphic genes for use in assemblage B genotyping assays through comparative genomics of multiple assemblage B Giardia duodenalis isolates.</title>
        <authorList>
            <person name="Wielinga C."/>
            <person name="Thompson R.C."/>
            <person name="Monis P."/>
            <person name="Ryan U."/>
        </authorList>
    </citation>
    <scope>NUCLEOTIDE SEQUENCE [LARGE SCALE GENOMIC DNA]</scope>
    <source>
        <strain evidence="11 12">BAH15c1</strain>
    </source>
</reference>
<dbReference type="InterPro" id="IPR000192">
    <property type="entry name" value="Aminotrans_V_dom"/>
</dbReference>
<keyword evidence="6" id="KW-0663">Pyridoxal phosphate</keyword>
<dbReference type="InterPro" id="IPR016454">
    <property type="entry name" value="Cysteine_dSase"/>
</dbReference>
<protein>
    <recommendedName>
        <fullName evidence="3">cysteine desulfurase</fullName>
        <ecNumber evidence="3">2.8.1.7</ecNumber>
    </recommendedName>
</protein>
<dbReference type="EMBL" id="JXTI01000001">
    <property type="protein sequence ID" value="KWX15885.1"/>
    <property type="molecule type" value="Genomic_DNA"/>
</dbReference>
<evidence type="ECO:0000256" key="5">
    <source>
        <dbReference type="ARBA" id="ARBA00022723"/>
    </source>
</evidence>
<keyword evidence="4" id="KW-0808">Transferase</keyword>
<sequence>MIYLDNQATTAIDPRVVAKMVPYMTTHFANVHSTHRLGRSLRGAVEKAREQVAGAIGATPEEIIFTSGATESNNIALKGVCHFYGDEKPHLAISRIEHKCVLESARKLESEGFKLHWIDVDDEGRVKMDQLQDLLKTYYDPEEEESKVAIVSIMAVNNEIGTVQDLGAIGRICEQYDTLFHTDAAQALGKVPLDVVKDKIDLMSLSGHKIYGPKGVGALYIKRTDEKRVHLDPVFSGGGQEGGVRSGTLPVFLVVGMGEAAELAQREMKKDALHYKSLFEIAKEKLLSLPSVRLNGPFPGDVVSTDKAKGGRASQGKEPFSRRRILNNMNISFFGVEGESLMLGLDDAICMSSGSACTSQSLEPSHVLFALGLDPEFAHTAVRLGTSRFTTEAEFRRACDLIAKRVAHLRDLSPLWEMAQKGIDTKSIEWKHD</sequence>
<dbReference type="GO" id="GO:0016226">
    <property type="term" value="P:iron-sulfur cluster assembly"/>
    <property type="evidence" value="ECO:0007669"/>
    <property type="project" value="TreeGrafter"/>
</dbReference>
<evidence type="ECO:0000259" key="10">
    <source>
        <dbReference type="Pfam" id="PF00266"/>
    </source>
</evidence>
<dbReference type="GO" id="GO:0016829">
    <property type="term" value="F:lyase activity"/>
    <property type="evidence" value="ECO:0007669"/>
    <property type="project" value="UniProtKB-KW"/>
</dbReference>
<dbReference type="VEuPathDB" id="GiardiaDB:QR46_0023"/>
<dbReference type="GO" id="GO:0031071">
    <property type="term" value="F:cysteine desulfurase activity"/>
    <property type="evidence" value="ECO:0007669"/>
    <property type="project" value="UniProtKB-EC"/>
</dbReference>
<dbReference type="InterPro" id="IPR015422">
    <property type="entry name" value="PyrdxlP-dep_Trfase_small"/>
</dbReference>
<dbReference type="EC" id="2.8.1.7" evidence="3"/>